<feature type="binding site" evidence="7">
    <location>
        <position position="102"/>
    </location>
    <ligand>
        <name>Zn(2+)</name>
        <dbReference type="ChEBI" id="CHEBI:29105"/>
    </ligand>
</feature>
<evidence type="ECO:0000256" key="3">
    <source>
        <dbReference type="ARBA" id="ARBA00022833"/>
    </source>
</evidence>
<evidence type="ECO:0000256" key="2">
    <source>
        <dbReference type="ARBA" id="ARBA00022491"/>
    </source>
</evidence>
<dbReference type="PANTHER" id="PTHR33202">
    <property type="entry name" value="ZINC UPTAKE REGULATION PROTEIN"/>
    <property type="match status" value="1"/>
</dbReference>
<dbReference type="Gene3D" id="3.30.1490.190">
    <property type="match status" value="1"/>
</dbReference>
<evidence type="ECO:0000313" key="8">
    <source>
        <dbReference type="EMBL" id="HET46883.1"/>
    </source>
</evidence>
<dbReference type="GO" id="GO:1900376">
    <property type="term" value="P:regulation of secondary metabolite biosynthetic process"/>
    <property type="evidence" value="ECO:0007669"/>
    <property type="project" value="TreeGrafter"/>
</dbReference>
<evidence type="ECO:0000256" key="4">
    <source>
        <dbReference type="ARBA" id="ARBA00023015"/>
    </source>
</evidence>
<evidence type="ECO:0000256" key="7">
    <source>
        <dbReference type="PIRSR" id="PIRSR602481-1"/>
    </source>
</evidence>
<dbReference type="InterPro" id="IPR002481">
    <property type="entry name" value="FUR"/>
</dbReference>
<accession>A0A062XT39</accession>
<dbReference type="CDD" id="cd07153">
    <property type="entry name" value="Fur_like"/>
    <property type="match status" value="1"/>
</dbReference>
<feature type="binding site" evidence="7">
    <location>
        <position position="142"/>
    </location>
    <ligand>
        <name>Zn(2+)</name>
        <dbReference type="ChEBI" id="CHEBI:29105"/>
    </ligand>
</feature>
<evidence type="ECO:0000313" key="9">
    <source>
        <dbReference type="EMBL" id="KDA53983.1"/>
    </source>
</evidence>
<sequence length="163" mass="18270">MINEEMLLERLIQALKAHGHSITSQRVMIFRALARHRDHPTAEALYEELQREHAPDLSLATVYKNLHVFEEIGLARAVASPDGRARFDVPLAPHHHLFCTRCGAMVDIEDGVHVEIGPHLEEETGFRVTGLELVLQGVCPTCQGKQNKPRLWRQTSRAAKGSA</sequence>
<dbReference type="STRING" id="1312852.EG19_01940"/>
<keyword evidence="10" id="KW-1185">Reference proteome</keyword>
<comment type="similarity">
    <text evidence="1">Belongs to the Fur family.</text>
</comment>
<dbReference type="GO" id="GO:0000976">
    <property type="term" value="F:transcription cis-regulatory region binding"/>
    <property type="evidence" value="ECO:0007669"/>
    <property type="project" value="TreeGrafter"/>
</dbReference>
<dbReference type="EMBL" id="DSMR01000125">
    <property type="protein sequence ID" value="HET46883.1"/>
    <property type="molecule type" value="Genomic_DNA"/>
</dbReference>
<dbReference type="OrthoDB" id="8659436at2"/>
<gene>
    <name evidence="9" type="ORF">EG19_01940</name>
    <name evidence="8" type="ORF">ENQ31_01790</name>
</gene>
<keyword evidence="4" id="KW-0805">Transcription regulation</keyword>
<comment type="cofactor">
    <cofactor evidence="7">
        <name>Zn(2+)</name>
        <dbReference type="ChEBI" id="CHEBI:29105"/>
    </cofactor>
    <text evidence="7">Binds 1 zinc ion per subunit.</text>
</comment>
<dbReference type="PANTHER" id="PTHR33202:SF7">
    <property type="entry name" value="FERRIC UPTAKE REGULATION PROTEIN"/>
    <property type="match status" value="1"/>
</dbReference>
<protein>
    <submittedName>
        <fullName evidence="8">Transcriptional repressor</fullName>
    </submittedName>
</protein>
<feature type="binding site" evidence="7">
    <location>
        <position position="99"/>
    </location>
    <ligand>
        <name>Zn(2+)</name>
        <dbReference type="ChEBI" id="CHEBI:29105"/>
    </ligand>
</feature>
<evidence type="ECO:0000256" key="1">
    <source>
        <dbReference type="ARBA" id="ARBA00007957"/>
    </source>
</evidence>
<keyword evidence="5" id="KW-0238">DNA-binding</keyword>
<organism evidence="9 10">
    <name type="scientific">Thermoanaerobaculum aquaticum</name>
    <dbReference type="NCBI Taxonomy" id="1312852"/>
    <lineage>
        <taxon>Bacteria</taxon>
        <taxon>Pseudomonadati</taxon>
        <taxon>Acidobacteriota</taxon>
        <taxon>Thermoanaerobaculia</taxon>
        <taxon>Thermoanaerobaculales</taxon>
        <taxon>Thermoanaerobaculaceae</taxon>
        <taxon>Thermoanaerobaculum</taxon>
    </lineage>
</organism>
<comment type="caution">
    <text evidence="9">The sequence shown here is derived from an EMBL/GenBank/DDBJ whole genome shotgun (WGS) entry which is preliminary data.</text>
</comment>
<reference evidence="8" key="2">
    <citation type="journal article" date="2020" name="mSystems">
        <title>Genome- and Community-Level Interaction Insights into Carbon Utilization and Element Cycling Functions of Hydrothermarchaeota in Hydrothermal Sediment.</title>
        <authorList>
            <person name="Zhou Z."/>
            <person name="Liu Y."/>
            <person name="Xu W."/>
            <person name="Pan J."/>
            <person name="Luo Z.H."/>
            <person name="Li M."/>
        </authorList>
    </citation>
    <scope>NUCLEOTIDE SEQUENCE [LARGE SCALE GENOMIC DNA]</scope>
    <source>
        <strain evidence="8">SpSt-299</strain>
    </source>
</reference>
<evidence type="ECO:0000313" key="10">
    <source>
        <dbReference type="Proteomes" id="UP000027284"/>
    </source>
</evidence>
<dbReference type="SUPFAM" id="SSF46785">
    <property type="entry name" value="Winged helix' DNA-binding domain"/>
    <property type="match status" value="1"/>
</dbReference>
<dbReference type="AlphaFoldDB" id="A0A062XT39"/>
<dbReference type="Proteomes" id="UP000027284">
    <property type="component" value="Unassembled WGS sequence"/>
</dbReference>
<dbReference type="InterPro" id="IPR036388">
    <property type="entry name" value="WH-like_DNA-bd_sf"/>
</dbReference>
<keyword evidence="6" id="KW-0804">Transcription</keyword>
<reference evidence="9 10" key="1">
    <citation type="submission" date="2014-04" db="EMBL/GenBank/DDBJ databases">
        <title>The Genome Sequence of Thermoanaerobaculum aquaticum MP-01, The First Cultivated Group 23 Acidobacterium.</title>
        <authorList>
            <person name="Stamps B.W."/>
            <person name="Losey N.A."/>
            <person name="Lawson P.A."/>
            <person name="Stevenson B.S."/>
        </authorList>
    </citation>
    <scope>NUCLEOTIDE SEQUENCE [LARGE SCALE GENOMIC DNA]</scope>
    <source>
        <strain evidence="9 10">MP-01</strain>
    </source>
</reference>
<dbReference type="EMBL" id="JMFG01000015">
    <property type="protein sequence ID" value="KDA53983.1"/>
    <property type="molecule type" value="Genomic_DNA"/>
</dbReference>
<keyword evidence="2" id="KW-0678">Repressor</keyword>
<proteinExistence type="inferred from homology"/>
<dbReference type="GO" id="GO:0008270">
    <property type="term" value="F:zinc ion binding"/>
    <property type="evidence" value="ECO:0007669"/>
    <property type="project" value="TreeGrafter"/>
</dbReference>
<dbReference type="GO" id="GO:0045892">
    <property type="term" value="P:negative regulation of DNA-templated transcription"/>
    <property type="evidence" value="ECO:0007669"/>
    <property type="project" value="TreeGrafter"/>
</dbReference>
<keyword evidence="7" id="KW-0479">Metal-binding</keyword>
<dbReference type="GO" id="GO:0003700">
    <property type="term" value="F:DNA-binding transcription factor activity"/>
    <property type="evidence" value="ECO:0007669"/>
    <property type="project" value="InterPro"/>
</dbReference>
<dbReference type="Pfam" id="PF01475">
    <property type="entry name" value="FUR"/>
    <property type="match status" value="1"/>
</dbReference>
<evidence type="ECO:0000256" key="6">
    <source>
        <dbReference type="ARBA" id="ARBA00023163"/>
    </source>
</evidence>
<dbReference type="RefSeq" id="WP_053334981.1">
    <property type="nucleotide sequence ID" value="NZ_JMFG01000015.1"/>
</dbReference>
<keyword evidence="3 7" id="KW-0862">Zinc</keyword>
<dbReference type="InterPro" id="IPR043135">
    <property type="entry name" value="Fur_C"/>
</dbReference>
<evidence type="ECO:0000256" key="5">
    <source>
        <dbReference type="ARBA" id="ARBA00023125"/>
    </source>
</evidence>
<feature type="binding site" evidence="7">
    <location>
        <position position="139"/>
    </location>
    <ligand>
        <name>Zn(2+)</name>
        <dbReference type="ChEBI" id="CHEBI:29105"/>
    </ligand>
</feature>
<dbReference type="Gene3D" id="1.10.10.10">
    <property type="entry name" value="Winged helix-like DNA-binding domain superfamily/Winged helix DNA-binding domain"/>
    <property type="match status" value="1"/>
</dbReference>
<name>A0A062XT39_9BACT</name>
<dbReference type="InterPro" id="IPR036390">
    <property type="entry name" value="WH_DNA-bd_sf"/>
</dbReference>